<keyword evidence="2" id="KW-1185">Reference proteome</keyword>
<evidence type="ECO:0000313" key="1">
    <source>
        <dbReference type="EMBL" id="KAF2218686.1"/>
    </source>
</evidence>
<sequence>MTLAEEPSNTIHASDELAVSNRINEKTAACNLLWHLPEGRAAALPKYTNYQPLVTHIKVELTMPTSEANSLDPIVVARKIASLDRFNLERDSPGFIFGGSSPDDAQIVSLIVLWHRYISSPFLKLESDLEPLTEEGLDRKFEDIPARTIEICHWDPDFLPKGSNSIGRYLEIWSITIPADLNAEQQRLTKENFDTLQWFQRELTANRTQLATRGPVKDVSCAWMDARQVPEDELGTLHMLIHWKSWDQEADFKDPETETIGTNNSSISRDYWLKHIIRPMQELETVGCRVRSYRTEMKYFNGRRLLR</sequence>
<proteinExistence type="predicted"/>
<organism evidence="1 2">
    <name type="scientific">Elsinoe ampelina</name>
    <dbReference type="NCBI Taxonomy" id="302913"/>
    <lineage>
        <taxon>Eukaryota</taxon>
        <taxon>Fungi</taxon>
        <taxon>Dikarya</taxon>
        <taxon>Ascomycota</taxon>
        <taxon>Pezizomycotina</taxon>
        <taxon>Dothideomycetes</taxon>
        <taxon>Dothideomycetidae</taxon>
        <taxon>Myriangiales</taxon>
        <taxon>Elsinoaceae</taxon>
        <taxon>Elsinoe</taxon>
    </lineage>
</organism>
<protein>
    <submittedName>
        <fullName evidence="1">Uncharacterized protein</fullName>
    </submittedName>
</protein>
<evidence type="ECO:0000313" key="2">
    <source>
        <dbReference type="Proteomes" id="UP000799538"/>
    </source>
</evidence>
<dbReference type="EMBL" id="ML992531">
    <property type="protein sequence ID" value="KAF2218686.1"/>
    <property type="molecule type" value="Genomic_DNA"/>
</dbReference>
<name>A0A6A6FYW3_9PEZI</name>
<dbReference type="AlphaFoldDB" id="A0A6A6FYW3"/>
<reference evidence="2" key="1">
    <citation type="journal article" date="2020" name="Stud. Mycol.">
        <title>101 Dothideomycetes genomes: A test case for predicting lifestyles and emergence of pathogens.</title>
        <authorList>
            <person name="Haridas S."/>
            <person name="Albert R."/>
            <person name="Binder M."/>
            <person name="Bloem J."/>
            <person name="LaButti K."/>
            <person name="Salamov A."/>
            <person name="Andreopoulos B."/>
            <person name="Baker S."/>
            <person name="Barry K."/>
            <person name="Bills G."/>
            <person name="Bluhm B."/>
            <person name="Cannon C."/>
            <person name="Castanera R."/>
            <person name="Culley D."/>
            <person name="Daum C."/>
            <person name="Ezra D."/>
            <person name="Gonzalez J."/>
            <person name="Henrissat B."/>
            <person name="Kuo A."/>
            <person name="Liang C."/>
            <person name="Lipzen A."/>
            <person name="Lutzoni F."/>
            <person name="Magnuson J."/>
            <person name="Mondo S."/>
            <person name="Nolan M."/>
            <person name="Ohm R."/>
            <person name="Pangilinan J."/>
            <person name="Park H.-J."/>
            <person name="Ramirez L."/>
            <person name="Alfaro M."/>
            <person name="Sun H."/>
            <person name="Tritt A."/>
            <person name="Yoshinaga Y."/>
            <person name="Zwiers L.-H."/>
            <person name="Turgeon B."/>
            <person name="Goodwin S."/>
            <person name="Spatafora J."/>
            <person name="Crous P."/>
            <person name="Grigoriev I."/>
        </authorList>
    </citation>
    <scope>NUCLEOTIDE SEQUENCE [LARGE SCALE GENOMIC DNA]</scope>
    <source>
        <strain evidence="2">CECT 20119</strain>
    </source>
</reference>
<gene>
    <name evidence="1" type="ORF">BDZ85DRAFT_286085</name>
</gene>
<dbReference type="Proteomes" id="UP000799538">
    <property type="component" value="Unassembled WGS sequence"/>
</dbReference>
<accession>A0A6A6FYW3</accession>